<gene>
    <name evidence="1" type="ORF">DHETER_LOCUS11860</name>
</gene>
<dbReference type="Proteomes" id="UP000789702">
    <property type="component" value="Unassembled WGS sequence"/>
</dbReference>
<dbReference type="EMBL" id="CAJVPU010027293">
    <property type="protein sequence ID" value="CAG8703108.1"/>
    <property type="molecule type" value="Genomic_DNA"/>
</dbReference>
<protein>
    <submittedName>
        <fullName evidence="1">12493_t:CDS:1</fullName>
    </submittedName>
</protein>
<feature type="non-terminal residue" evidence="1">
    <location>
        <position position="1"/>
    </location>
</feature>
<proteinExistence type="predicted"/>
<comment type="caution">
    <text evidence="1">The sequence shown here is derived from an EMBL/GenBank/DDBJ whole genome shotgun (WGS) entry which is preliminary data.</text>
</comment>
<reference evidence="1" key="1">
    <citation type="submission" date="2021-06" db="EMBL/GenBank/DDBJ databases">
        <authorList>
            <person name="Kallberg Y."/>
            <person name="Tangrot J."/>
            <person name="Rosling A."/>
        </authorList>
    </citation>
    <scope>NUCLEOTIDE SEQUENCE</scope>
    <source>
        <strain evidence="1">IL203A</strain>
    </source>
</reference>
<organism evidence="1 2">
    <name type="scientific">Dentiscutata heterogama</name>
    <dbReference type="NCBI Taxonomy" id="1316150"/>
    <lineage>
        <taxon>Eukaryota</taxon>
        <taxon>Fungi</taxon>
        <taxon>Fungi incertae sedis</taxon>
        <taxon>Mucoromycota</taxon>
        <taxon>Glomeromycotina</taxon>
        <taxon>Glomeromycetes</taxon>
        <taxon>Diversisporales</taxon>
        <taxon>Gigasporaceae</taxon>
        <taxon>Dentiscutata</taxon>
    </lineage>
</organism>
<evidence type="ECO:0000313" key="1">
    <source>
        <dbReference type="EMBL" id="CAG8703108.1"/>
    </source>
</evidence>
<accession>A0ACA9PDK7</accession>
<name>A0ACA9PDK7_9GLOM</name>
<evidence type="ECO:0000313" key="2">
    <source>
        <dbReference type="Proteomes" id="UP000789702"/>
    </source>
</evidence>
<keyword evidence="2" id="KW-1185">Reference proteome</keyword>
<sequence>TPSQLFGICPLAISSTPFWARFQDIGFIVLTGLFLILGLSYQYIKQYMPMFFTIFSFCQLFQNFGPNATTFVIPSEVFPTIYRSTGYGISDAFGKLGNFGFFQLKILVVRTILWIV</sequence>